<evidence type="ECO:0000259" key="8">
    <source>
        <dbReference type="Pfam" id="PF01281"/>
    </source>
</evidence>
<evidence type="ECO:0000256" key="5">
    <source>
        <dbReference type="ARBA" id="ARBA00023274"/>
    </source>
</evidence>
<dbReference type="Proteomes" id="UP000266328">
    <property type="component" value="Unassembled WGS sequence"/>
</dbReference>
<feature type="domain" description="Ribosomal protein L9" evidence="8">
    <location>
        <begin position="4"/>
        <end position="48"/>
    </location>
</feature>
<dbReference type="InterPro" id="IPR020594">
    <property type="entry name" value="Ribosomal_bL9_bac/chp"/>
</dbReference>
<dbReference type="EMBL" id="QXIS01000020">
    <property type="protein sequence ID" value="RIE06208.1"/>
    <property type="molecule type" value="Genomic_DNA"/>
</dbReference>
<dbReference type="OrthoDB" id="9788336at2"/>
<gene>
    <name evidence="7 10" type="primary">rplI</name>
    <name evidence="10" type="ORF">SMC7_03515</name>
</gene>
<evidence type="ECO:0000256" key="3">
    <source>
        <dbReference type="ARBA" id="ARBA00022884"/>
    </source>
</evidence>
<keyword evidence="5 7" id="KW-0687">Ribonucleoprotein</keyword>
<dbReference type="Gene3D" id="3.40.5.10">
    <property type="entry name" value="Ribosomal protein L9, N-terminal domain"/>
    <property type="match status" value="1"/>
</dbReference>
<dbReference type="Pfam" id="PF01281">
    <property type="entry name" value="Ribosomal_L9_N"/>
    <property type="match status" value="1"/>
</dbReference>
<dbReference type="Gene3D" id="3.10.430.100">
    <property type="entry name" value="Ribosomal protein L9, C-terminal domain"/>
    <property type="match status" value="1"/>
</dbReference>
<feature type="domain" description="Large ribosomal subunit protein bL9 C-terminal" evidence="9">
    <location>
        <begin position="66"/>
        <end position="148"/>
    </location>
</feature>
<evidence type="ECO:0000313" key="11">
    <source>
        <dbReference type="Proteomes" id="UP000266328"/>
    </source>
</evidence>
<sequence>MDRKVILLADVKGVGHKSDVVSVSVGYAANYLLPQHLAIDATSERVAALSKHKMAVSQEKDIVLARAQDLAAKLTGQSVTINAKATPQGRLYGAITPDEIAAAIGSQLGVAVEKRAVSTDEPIKALGVYAIALKLNPQVTALVSVTVAEAV</sequence>
<evidence type="ECO:0000256" key="4">
    <source>
        <dbReference type="ARBA" id="ARBA00022980"/>
    </source>
</evidence>
<dbReference type="Pfam" id="PF03948">
    <property type="entry name" value="Ribosomal_L9_C"/>
    <property type="match status" value="1"/>
</dbReference>
<keyword evidence="11" id="KW-1185">Reference proteome</keyword>
<accession>A0A398D083</accession>
<dbReference type="InterPro" id="IPR036791">
    <property type="entry name" value="Ribosomal_bL9_C_sf"/>
</dbReference>
<keyword evidence="3 7" id="KW-0694">RNA-binding</keyword>
<comment type="function">
    <text evidence="7">Binds to the 23S rRNA.</text>
</comment>
<keyword evidence="4 7" id="KW-0689">Ribosomal protein</keyword>
<dbReference type="GO" id="GO:0005840">
    <property type="term" value="C:ribosome"/>
    <property type="evidence" value="ECO:0007669"/>
    <property type="project" value="UniProtKB-KW"/>
</dbReference>
<dbReference type="RefSeq" id="WP_119088984.1">
    <property type="nucleotide sequence ID" value="NZ_QXIS01000020.1"/>
</dbReference>
<dbReference type="InterPro" id="IPR000244">
    <property type="entry name" value="Ribosomal_bL9"/>
</dbReference>
<protein>
    <recommendedName>
        <fullName evidence="6 7">Large ribosomal subunit protein bL9</fullName>
    </recommendedName>
</protein>
<evidence type="ECO:0000313" key="10">
    <source>
        <dbReference type="EMBL" id="RIE06208.1"/>
    </source>
</evidence>
<dbReference type="NCBIfam" id="TIGR00158">
    <property type="entry name" value="L9"/>
    <property type="match status" value="1"/>
</dbReference>
<comment type="caution">
    <text evidence="10">The sequence shown here is derived from an EMBL/GenBank/DDBJ whole genome shotgun (WGS) entry which is preliminary data.</text>
</comment>
<keyword evidence="2 7" id="KW-0699">rRNA-binding</keyword>
<evidence type="ECO:0000256" key="7">
    <source>
        <dbReference type="HAMAP-Rule" id="MF_00503"/>
    </source>
</evidence>
<evidence type="ECO:0000256" key="2">
    <source>
        <dbReference type="ARBA" id="ARBA00022730"/>
    </source>
</evidence>
<organism evidence="10 11">
    <name type="scientific">Candidatus Cryosericum terrychapinii</name>
    <dbReference type="NCBI Taxonomy" id="2290919"/>
    <lineage>
        <taxon>Bacteria</taxon>
        <taxon>Pseudomonadati</taxon>
        <taxon>Caldisericota/Cryosericota group</taxon>
        <taxon>Candidatus Cryosericota</taxon>
        <taxon>Candidatus Cryosericia</taxon>
        <taxon>Candidatus Cryosericales</taxon>
        <taxon>Candidatus Cryosericaceae</taxon>
        <taxon>Candidatus Cryosericum</taxon>
    </lineage>
</organism>
<evidence type="ECO:0000259" key="9">
    <source>
        <dbReference type="Pfam" id="PF03948"/>
    </source>
</evidence>
<evidence type="ECO:0000256" key="6">
    <source>
        <dbReference type="ARBA" id="ARBA00035292"/>
    </source>
</evidence>
<dbReference type="GO" id="GO:0003735">
    <property type="term" value="F:structural constituent of ribosome"/>
    <property type="evidence" value="ECO:0007669"/>
    <property type="project" value="InterPro"/>
</dbReference>
<dbReference type="InterPro" id="IPR036935">
    <property type="entry name" value="Ribosomal_bL9_N_sf"/>
</dbReference>
<dbReference type="GO" id="GO:1990904">
    <property type="term" value="C:ribonucleoprotein complex"/>
    <property type="evidence" value="ECO:0007669"/>
    <property type="project" value="UniProtKB-KW"/>
</dbReference>
<reference evidence="10 11" key="1">
    <citation type="submission" date="2018-09" db="EMBL/GenBank/DDBJ databases">
        <title>Discovery and Ecogenomic Context for Candidatus Cryosericales, a Global Caldiserica Order Active in Thawing Permafrost.</title>
        <authorList>
            <person name="Martinez M.A."/>
            <person name="Woodcroft B.J."/>
            <person name="Ignacio Espinoza J.C."/>
            <person name="Zayed A."/>
            <person name="Singleton C.M."/>
            <person name="Boyd J."/>
            <person name="Li Y.-F."/>
            <person name="Purvine S."/>
            <person name="Maughan H."/>
            <person name="Hodgkins S.B."/>
            <person name="Anderson D."/>
            <person name="Sederholm M."/>
            <person name="Temperton B."/>
            <person name="Saleska S.R."/>
            <person name="Tyson G.W."/>
            <person name="Rich V.I."/>
        </authorList>
    </citation>
    <scope>NUCLEOTIDE SEQUENCE [LARGE SCALE GENOMIC DNA]</scope>
    <source>
        <strain evidence="10 11">SMC7</strain>
    </source>
</reference>
<proteinExistence type="inferred from homology"/>
<name>A0A398D083_9BACT</name>
<dbReference type="GO" id="GO:0019843">
    <property type="term" value="F:rRNA binding"/>
    <property type="evidence" value="ECO:0007669"/>
    <property type="project" value="UniProtKB-UniRule"/>
</dbReference>
<dbReference type="InterPro" id="IPR020069">
    <property type="entry name" value="Ribosomal_bL9_C"/>
</dbReference>
<dbReference type="InterPro" id="IPR009027">
    <property type="entry name" value="Ribosomal_bL9/RNase_H1_N"/>
</dbReference>
<dbReference type="SUPFAM" id="SSF55658">
    <property type="entry name" value="L9 N-domain-like"/>
    <property type="match status" value="1"/>
</dbReference>
<dbReference type="SUPFAM" id="SSF55653">
    <property type="entry name" value="Ribosomal protein L9 C-domain"/>
    <property type="match status" value="1"/>
</dbReference>
<dbReference type="PANTHER" id="PTHR21368">
    <property type="entry name" value="50S RIBOSOMAL PROTEIN L9"/>
    <property type="match status" value="1"/>
</dbReference>
<dbReference type="HAMAP" id="MF_00503">
    <property type="entry name" value="Ribosomal_bL9"/>
    <property type="match status" value="1"/>
</dbReference>
<comment type="similarity">
    <text evidence="1 7">Belongs to the bacterial ribosomal protein bL9 family.</text>
</comment>
<dbReference type="AlphaFoldDB" id="A0A398D083"/>
<dbReference type="InterPro" id="IPR020070">
    <property type="entry name" value="Ribosomal_bL9_N"/>
</dbReference>
<evidence type="ECO:0000256" key="1">
    <source>
        <dbReference type="ARBA" id="ARBA00010605"/>
    </source>
</evidence>
<dbReference type="GO" id="GO:0006412">
    <property type="term" value="P:translation"/>
    <property type="evidence" value="ECO:0007669"/>
    <property type="project" value="UniProtKB-UniRule"/>
</dbReference>